<dbReference type="InterPro" id="IPR013951">
    <property type="entry name" value="Rxt3"/>
</dbReference>
<dbReference type="RefSeq" id="XP_016460115.1">
    <property type="nucleotide sequence ID" value="XM_016604629.1"/>
</dbReference>
<proteinExistence type="predicted"/>
<feature type="compositionally biased region" description="Basic and acidic residues" evidence="1">
    <location>
        <begin position="305"/>
        <end position="317"/>
    </location>
</feature>
<feature type="region of interest" description="Disordered" evidence="1">
    <location>
        <begin position="1"/>
        <end position="35"/>
    </location>
</feature>
<feature type="compositionally biased region" description="Basic and acidic residues" evidence="1">
    <location>
        <begin position="196"/>
        <end position="227"/>
    </location>
</feature>
<dbReference type="RefSeq" id="XP_016460114.1">
    <property type="nucleotide sequence ID" value="XM_016604628.1"/>
</dbReference>
<feature type="compositionally biased region" description="Polar residues" evidence="1">
    <location>
        <begin position="321"/>
        <end position="331"/>
    </location>
</feature>
<evidence type="ECO:0000313" key="4">
    <source>
        <dbReference type="RefSeq" id="XP_016460115.1"/>
    </source>
</evidence>
<keyword evidence="2" id="KW-1185">Reference proteome</keyword>
<feature type="compositionally biased region" description="Low complexity" evidence="1">
    <location>
        <begin position="17"/>
        <end position="26"/>
    </location>
</feature>
<feature type="compositionally biased region" description="Basic and acidic residues" evidence="1">
    <location>
        <begin position="332"/>
        <end position="377"/>
    </location>
</feature>
<feature type="compositionally biased region" description="Basic and acidic residues" evidence="1">
    <location>
        <begin position="235"/>
        <end position="251"/>
    </location>
</feature>
<sequence>MSTTPNKRPHEDGGNVSGSNRSHSSSPTYYQDDSGRMIKLTSDGKVEFIRSVDVGPDGRMPKIRRFVSRDSDRRSPELPMYRVSSCPNVSHPDHSVALENRLQPKENNKVENCDAKSELRDRDDRFEKRADDGKDIKHERDNLPEYKGDVKVDKDRFSGVSWKDSKEENTGKRYLDVPAGNVDPWNASRTHGAAEVGKEFSDAENRDFAQVREAIGENKVDLIDKDKDRKRKEGKHREGGDRDKERNDRRNNLQLGNSSSDNKELLKEERDSERREKERRDISKDKDRPKDWEKDNVNREVWNGAEREVSQSEKKVVDVPGNTNELGNSTVELKKQKDHDSWKNTDRDGSERRKERDTDFEGEKPEKPGTHHDKESEGEAMDTEGGGEREREREALNCGVQQRKRRPRGSPMANRDPPFRSHTHENEGSPGKHDVSTVNYRVGECMQELIKLWKEYESSQADRASESSLSGPTLEIRIPAEHVSATNRQVRGGQLWGTDIYTNDSDLVAVLMHTGYCRTTASPLLPTIKELHATIRVLPPQDCYISTLRNNVRSRAWGAAVGCSYCIERCSVVKKGGGTIDLEPCLTHSSTLEPTLAPVTAERTMTTRAAASNALRQQRFVREVTIQFNLCNEPWLKYSISVVADKGLKKPLFTSSRMKKGEVLYLETHTQRYELCFNGEKMVKATTSQMHEMDVDKPQTYNIHVANGEKYGADGENMMVDLFRWSRCKKALPQKLMQSVGIPLPLEHVEVLEENVEWEDIQWSQTGVWIAGKEYPLTRAHFLSPN</sequence>
<organism evidence="3">
    <name type="scientific">Nicotiana tabacum</name>
    <name type="common">Common tobacco</name>
    <dbReference type="NCBI Taxonomy" id="4097"/>
    <lineage>
        <taxon>Eukaryota</taxon>
        <taxon>Viridiplantae</taxon>
        <taxon>Streptophyta</taxon>
        <taxon>Embryophyta</taxon>
        <taxon>Tracheophyta</taxon>
        <taxon>Spermatophyta</taxon>
        <taxon>Magnoliopsida</taxon>
        <taxon>eudicotyledons</taxon>
        <taxon>Gunneridae</taxon>
        <taxon>Pentapetalae</taxon>
        <taxon>asterids</taxon>
        <taxon>lamiids</taxon>
        <taxon>Solanales</taxon>
        <taxon>Solanaceae</taxon>
        <taxon>Nicotianoideae</taxon>
        <taxon>Nicotianeae</taxon>
        <taxon>Nicotiana</taxon>
    </lineage>
</organism>
<dbReference type="Gene3D" id="2.170.130.20">
    <property type="entry name" value="LCCL-like domain"/>
    <property type="match status" value="1"/>
</dbReference>
<evidence type="ECO:0008006" key="5">
    <source>
        <dbReference type="Google" id="ProtNLM"/>
    </source>
</evidence>
<gene>
    <name evidence="3 4" type="primary">LOC107783640</name>
</gene>
<evidence type="ECO:0000313" key="2">
    <source>
        <dbReference type="Proteomes" id="UP000790787"/>
    </source>
</evidence>
<reference evidence="3 4" key="2">
    <citation type="submission" date="2025-04" db="UniProtKB">
        <authorList>
            <consortium name="RefSeq"/>
        </authorList>
    </citation>
    <scope>IDENTIFICATION</scope>
</reference>
<feature type="compositionally biased region" description="Basic and acidic residues" evidence="1">
    <location>
        <begin position="386"/>
        <end position="395"/>
    </location>
</feature>
<dbReference type="AlphaFoldDB" id="A0A1S3Z6Y2"/>
<dbReference type="STRING" id="4097.A0A1S3Z6Y2"/>
<feature type="compositionally biased region" description="Basic and acidic residues" evidence="1">
    <location>
        <begin position="91"/>
        <end position="142"/>
    </location>
</feature>
<evidence type="ECO:0000313" key="3">
    <source>
        <dbReference type="RefSeq" id="XP_016460114.1"/>
    </source>
</evidence>
<dbReference type="OMA" id="MDAGERH"/>
<dbReference type="KEGG" id="nta:107783640"/>
<dbReference type="OrthoDB" id="3596986at2759"/>
<dbReference type="PaxDb" id="4097-A0A1S3Z6Y2"/>
<feature type="compositionally biased region" description="Basic and acidic residues" evidence="1">
    <location>
        <begin position="417"/>
        <end position="435"/>
    </location>
</feature>
<feature type="compositionally biased region" description="Basic and acidic residues" evidence="1">
    <location>
        <begin position="158"/>
        <end position="175"/>
    </location>
</feature>
<feature type="region of interest" description="Disordered" evidence="1">
    <location>
        <begin position="158"/>
        <end position="436"/>
    </location>
</feature>
<reference key="1">
    <citation type="journal article" date="2014" name="Nat. Commun.">
        <title>The tobacco genome sequence and its comparison with those of tomato and potato.</title>
        <authorList>
            <person name="Sierro N."/>
            <person name="Battey J.N."/>
            <person name="Ouadi S."/>
            <person name="Bakaher N."/>
            <person name="Bovet L."/>
            <person name="Willig A."/>
            <person name="Goepfert S."/>
            <person name="Peitsch M.C."/>
            <person name="Ivanov N.V."/>
        </authorList>
    </citation>
    <scope>NUCLEOTIDE SEQUENCE [LARGE SCALE GENOMIC DNA]</scope>
    <source>
        <strain>cv. TN90</strain>
    </source>
</reference>
<accession>A0A1S3Z6Y2</accession>
<evidence type="ECO:0000256" key="1">
    <source>
        <dbReference type="SAM" id="MobiDB-lite"/>
    </source>
</evidence>
<feature type="compositionally biased region" description="Basic and acidic residues" evidence="1">
    <location>
        <begin position="67"/>
        <end position="76"/>
    </location>
</feature>
<dbReference type="Pfam" id="PF08642">
    <property type="entry name" value="Rxt3"/>
    <property type="match status" value="1"/>
</dbReference>
<protein>
    <recommendedName>
        <fullName evidence="5">Zinc finger CCCH domain-containing protein 13-like</fullName>
    </recommendedName>
</protein>
<feature type="region of interest" description="Disordered" evidence="1">
    <location>
        <begin position="53"/>
        <end position="142"/>
    </location>
</feature>
<name>A0A1S3Z6Y2_TOBAC</name>
<dbReference type="InterPro" id="IPR036609">
    <property type="entry name" value="LCCL_sf"/>
</dbReference>
<dbReference type="GeneID" id="107783640"/>
<feature type="compositionally biased region" description="Basic and acidic residues" evidence="1">
    <location>
        <begin position="261"/>
        <end position="298"/>
    </location>
</feature>
<dbReference type="Proteomes" id="UP000790787">
    <property type="component" value="Chromosome 13"/>
</dbReference>
<dbReference type="SUPFAM" id="SSF69848">
    <property type="entry name" value="LCCL domain"/>
    <property type="match status" value="1"/>
</dbReference>